<feature type="transmembrane region" description="Helical" evidence="8">
    <location>
        <begin position="6"/>
        <end position="24"/>
    </location>
</feature>
<reference evidence="10 11" key="1">
    <citation type="submission" date="2020-08" db="EMBL/GenBank/DDBJ databases">
        <title>Bridging the membrane lipid divide: bacteria of the FCB group superphylum have the potential to synthesize archaeal ether lipids.</title>
        <authorList>
            <person name="Villanueva L."/>
            <person name="Von Meijenfeldt F.A.B."/>
            <person name="Westbye A.B."/>
            <person name="Yadav S."/>
            <person name="Hopmans E.C."/>
            <person name="Dutilh B.E."/>
            <person name="Sinninghe Damste J.S."/>
        </authorList>
    </citation>
    <scope>NUCLEOTIDE SEQUENCE [LARGE SCALE GENOMIC DNA]</scope>
    <source>
        <strain evidence="10">NIOZ-UU27</strain>
    </source>
</reference>
<evidence type="ECO:0000256" key="4">
    <source>
        <dbReference type="ARBA" id="ARBA00022884"/>
    </source>
</evidence>
<evidence type="ECO:0000256" key="5">
    <source>
        <dbReference type="NCBIfam" id="TIGR03319"/>
    </source>
</evidence>
<keyword evidence="2" id="KW-0255">Endonuclease</keyword>
<dbReference type="EMBL" id="JACNJD010000376">
    <property type="protein sequence ID" value="MBC8179333.1"/>
    <property type="molecule type" value="Genomic_DNA"/>
</dbReference>
<proteinExistence type="inferred from homology"/>
<sequence length="466" mass="52177">MSAVYIIVVVGAGLVAGVVIGFFIRKSLVESRVEAIEKYSKKVLGEAQKEAKTTKREAALQAKDTLYHMKVEFEKETKEKKESLALQDKRLIQKRETLDKKIEQLEKKDERISEKERDVERIEKEIRKKEAEYKRLVSDQRRQLERIAGISAEEAKQILVNSMEMEAKHDAATMIRRIENEARSEADRKSQEIIALAVKRYSGDYAAEKIVSVVNLPNEEMKGRIIGREGRNIRAIEAATGIDLIIDDTPEAVILSGFNPVRRQVAKVSLERLIDDGRIHPARIEEVVSKANKEIETSIKEAGEQATFDVGVHGISHELVKLIGRLKYRSSYAQNVLQHSMEVSFLCGVMASELRLNVKQAKRAGLLHDIGKAVDHEVEGPHAVIGADLARRHGEATQVIHAIAAHHEDVQPESVLAVLVQASDTLSGARPGARQEMLESYVKRLEKLEEIATSFHGVNKSFAIQA</sequence>
<organism evidence="10 11">
    <name type="scientific">Candidatus Desulfacyla euxinica</name>
    <dbReference type="NCBI Taxonomy" id="2841693"/>
    <lineage>
        <taxon>Bacteria</taxon>
        <taxon>Deltaproteobacteria</taxon>
        <taxon>Candidatus Desulfacyla</taxon>
    </lineage>
</organism>
<dbReference type="SMART" id="SM00471">
    <property type="entry name" value="HDc"/>
    <property type="match status" value="1"/>
</dbReference>
<dbReference type="InterPro" id="IPR004087">
    <property type="entry name" value="KH_dom"/>
</dbReference>
<evidence type="ECO:0000256" key="2">
    <source>
        <dbReference type="ARBA" id="ARBA00022759"/>
    </source>
</evidence>
<evidence type="ECO:0000313" key="10">
    <source>
        <dbReference type="EMBL" id="MBC8179333.1"/>
    </source>
</evidence>
<dbReference type="CDD" id="cd22431">
    <property type="entry name" value="KH-I_RNaseY"/>
    <property type="match status" value="1"/>
</dbReference>
<dbReference type="InterPro" id="IPR022711">
    <property type="entry name" value="RNase_Y_N"/>
</dbReference>
<keyword evidence="8" id="KW-0472">Membrane</keyword>
<keyword evidence="1" id="KW-0540">Nuclease</keyword>
<dbReference type="NCBIfam" id="TIGR00277">
    <property type="entry name" value="HDIG"/>
    <property type="match status" value="1"/>
</dbReference>
<dbReference type="InterPro" id="IPR004088">
    <property type="entry name" value="KH_dom_type_1"/>
</dbReference>
<dbReference type="GO" id="GO:0016787">
    <property type="term" value="F:hydrolase activity"/>
    <property type="evidence" value="ECO:0007669"/>
    <property type="project" value="UniProtKB-KW"/>
</dbReference>
<evidence type="ECO:0000256" key="8">
    <source>
        <dbReference type="SAM" id="Phobius"/>
    </source>
</evidence>
<feature type="coiled-coil region" evidence="7">
    <location>
        <begin position="88"/>
        <end position="139"/>
    </location>
</feature>
<keyword evidence="7" id="KW-0175">Coiled coil</keyword>
<dbReference type="Pfam" id="PF12072">
    <property type="entry name" value="RNase_Y_N"/>
    <property type="match status" value="1"/>
</dbReference>
<accession>A0A8J6TAJ5</accession>
<dbReference type="HAMAP" id="MF_00335">
    <property type="entry name" value="RNase_Y"/>
    <property type="match status" value="1"/>
</dbReference>
<feature type="non-terminal residue" evidence="10">
    <location>
        <position position="466"/>
    </location>
</feature>
<evidence type="ECO:0000256" key="3">
    <source>
        <dbReference type="ARBA" id="ARBA00022801"/>
    </source>
</evidence>
<dbReference type="Gene3D" id="1.10.3210.10">
    <property type="entry name" value="Hypothetical protein af1432"/>
    <property type="match status" value="1"/>
</dbReference>
<dbReference type="Pfam" id="PF01966">
    <property type="entry name" value="HD"/>
    <property type="match status" value="1"/>
</dbReference>
<dbReference type="EC" id="3.1.-.-" evidence="5"/>
<dbReference type="GO" id="GO:0003723">
    <property type="term" value="F:RNA binding"/>
    <property type="evidence" value="ECO:0007669"/>
    <property type="project" value="UniProtKB-UniRule"/>
</dbReference>
<dbReference type="PROSITE" id="PS51831">
    <property type="entry name" value="HD"/>
    <property type="match status" value="1"/>
</dbReference>
<dbReference type="AlphaFoldDB" id="A0A8J6TAJ5"/>
<dbReference type="GO" id="GO:0004521">
    <property type="term" value="F:RNA endonuclease activity"/>
    <property type="evidence" value="ECO:0007669"/>
    <property type="project" value="UniProtKB-UniRule"/>
</dbReference>
<protein>
    <recommendedName>
        <fullName evidence="5">Ribonuclease Y</fullName>
        <ecNumber evidence="5">3.1.-.-</ecNumber>
    </recommendedName>
</protein>
<dbReference type="InterPro" id="IPR006674">
    <property type="entry name" value="HD_domain"/>
</dbReference>
<name>A0A8J6TAJ5_9DELT</name>
<keyword evidence="4 6" id="KW-0694">RNA-binding</keyword>
<keyword evidence="8" id="KW-0812">Transmembrane</keyword>
<dbReference type="SUPFAM" id="SSF109604">
    <property type="entry name" value="HD-domain/PDEase-like"/>
    <property type="match status" value="1"/>
</dbReference>
<dbReference type="Gene3D" id="3.30.1370.10">
    <property type="entry name" value="K Homology domain, type 1"/>
    <property type="match status" value="1"/>
</dbReference>
<dbReference type="InterPro" id="IPR017705">
    <property type="entry name" value="Ribonuclease_Y"/>
</dbReference>
<dbReference type="InterPro" id="IPR036612">
    <property type="entry name" value="KH_dom_type_1_sf"/>
</dbReference>
<dbReference type="SMART" id="SM00322">
    <property type="entry name" value="KH"/>
    <property type="match status" value="1"/>
</dbReference>
<evidence type="ECO:0000256" key="6">
    <source>
        <dbReference type="PROSITE-ProRule" id="PRU00117"/>
    </source>
</evidence>
<dbReference type="CDD" id="cd00077">
    <property type="entry name" value="HDc"/>
    <property type="match status" value="1"/>
</dbReference>
<dbReference type="GO" id="GO:0006402">
    <property type="term" value="P:mRNA catabolic process"/>
    <property type="evidence" value="ECO:0007669"/>
    <property type="project" value="UniProtKB-UniRule"/>
</dbReference>
<dbReference type="GO" id="GO:0016020">
    <property type="term" value="C:membrane"/>
    <property type="evidence" value="ECO:0007669"/>
    <property type="project" value="InterPro"/>
</dbReference>
<dbReference type="PANTHER" id="PTHR12826">
    <property type="entry name" value="RIBONUCLEASE Y"/>
    <property type="match status" value="1"/>
</dbReference>
<dbReference type="InterPro" id="IPR006675">
    <property type="entry name" value="HDIG_dom"/>
</dbReference>
<dbReference type="PANTHER" id="PTHR12826:SF15">
    <property type="entry name" value="RIBONUCLEASE Y"/>
    <property type="match status" value="1"/>
</dbReference>
<evidence type="ECO:0000256" key="1">
    <source>
        <dbReference type="ARBA" id="ARBA00022722"/>
    </source>
</evidence>
<evidence type="ECO:0000259" key="9">
    <source>
        <dbReference type="PROSITE" id="PS51831"/>
    </source>
</evidence>
<dbReference type="NCBIfam" id="TIGR03319">
    <property type="entry name" value="RNase_Y"/>
    <property type="match status" value="1"/>
</dbReference>
<dbReference type="Proteomes" id="UP000650524">
    <property type="component" value="Unassembled WGS sequence"/>
</dbReference>
<comment type="caution">
    <text evidence="10">The sequence shown here is derived from an EMBL/GenBank/DDBJ whole genome shotgun (WGS) entry which is preliminary data.</text>
</comment>
<gene>
    <name evidence="10" type="primary">rny</name>
    <name evidence="10" type="ORF">H8E19_18165</name>
</gene>
<feature type="domain" description="HD" evidence="9">
    <location>
        <begin position="336"/>
        <end position="429"/>
    </location>
</feature>
<dbReference type="InterPro" id="IPR003607">
    <property type="entry name" value="HD/PDEase_dom"/>
</dbReference>
<dbReference type="PROSITE" id="PS50084">
    <property type="entry name" value="KH_TYPE_1"/>
    <property type="match status" value="1"/>
</dbReference>
<evidence type="ECO:0000313" key="11">
    <source>
        <dbReference type="Proteomes" id="UP000650524"/>
    </source>
</evidence>
<dbReference type="SUPFAM" id="SSF54791">
    <property type="entry name" value="Eukaryotic type KH-domain (KH-domain type I)"/>
    <property type="match status" value="1"/>
</dbReference>
<dbReference type="Pfam" id="PF00013">
    <property type="entry name" value="KH_1"/>
    <property type="match status" value="1"/>
</dbReference>
<evidence type="ECO:0000256" key="7">
    <source>
        <dbReference type="SAM" id="Coils"/>
    </source>
</evidence>
<keyword evidence="8" id="KW-1133">Transmembrane helix</keyword>
<keyword evidence="3" id="KW-0378">Hydrolase</keyword>